<dbReference type="InterPro" id="IPR000917">
    <property type="entry name" value="Sulfatase_N"/>
</dbReference>
<dbReference type="CDD" id="cd16143">
    <property type="entry name" value="ARS_like"/>
    <property type="match status" value="1"/>
</dbReference>
<keyword evidence="2" id="KW-0479">Metal-binding</keyword>
<dbReference type="PANTHER" id="PTHR42693">
    <property type="entry name" value="ARYLSULFATASE FAMILY MEMBER"/>
    <property type="match status" value="1"/>
</dbReference>
<comment type="caution">
    <text evidence="7">The sequence shown here is derived from an EMBL/GenBank/DDBJ whole genome shotgun (WGS) entry which is preliminary data.</text>
</comment>
<dbReference type="PROSITE" id="PS00149">
    <property type="entry name" value="SULFATASE_2"/>
    <property type="match status" value="1"/>
</dbReference>
<dbReference type="GO" id="GO:0046872">
    <property type="term" value="F:metal ion binding"/>
    <property type="evidence" value="ECO:0007669"/>
    <property type="project" value="UniProtKB-KW"/>
</dbReference>
<dbReference type="EMBL" id="PUHZ01000021">
    <property type="protein sequence ID" value="PQO44004.1"/>
    <property type="molecule type" value="Genomic_DNA"/>
</dbReference>
<keyword evidence="4" id="KW-0106">Calcium</keyword>
<dbReference type="SUPFAM" id="SSF53649">
    <property type="entry name" value="Alkaline phosphatase-like"/>
    <property type="match status" value="1"/>
</dbReference>
<dbReference type="Pfam" id="PF00884">
    <property type="entry name" value="Sulfatase"/>
    <property type="match status" value="1"/>
</dbReference>
<evidence type="ECO:0000256" key="3">
    <source>
        <dbReference type="ARBA" id="ARBA00022801"/>
    </source>
</evidence>
<dbReference type="Gene3D" id="3.30.1120.10">
    <property type="match status" value="1"/>
</dbReference>
<dbReference type="OrthoDB" id="9783154at2"/>
<evidence type="ECO:0000256" key="2">
    <source>
        <dbReference type="ARBA" id="ARBA00022723"/>
    </source>
</evidence>
<dbReference type="AlphaFoldDB" id="A0A2S8GIY9"/>
<protein>
    <submittedName>
        <fullName evidence="7">Arylsulfatase</fullName>
    </submittedName>
</protein>
<dbReference type="GO" id="GO:0004065">
    <property type="term" value="F:arylsulfatase activity"/>
    <property type="evidence" value="ECO:0007669"/>
    <property type="project" value="TreeGrafter"/>
</dbReference>
<evidence type="ECO:0000256" key="4">
    <source>
        <dbReference type="ARBA" id="ARBA00022837"/>
    </source>
</evidence>
<keyword evidence="5" id="KW-0732">Signal</keyword>
<organism evidence="7 8">
    <name type="scientific">Blastopirellula marina</name>
    <dbReference type="NCBI Taxonomy" id="124"/>
    <lineage>
        <taxon>Bacteria</taxon>
        <taxon>Pseudomonadati</taxon>
        <taxon>Planctomycetota</taxon>
        <taxon>Planctomycetia</taxon>
        <taxon>Pirellulales</taxon>
        <taxon>Pirellulaceae</taxon>
        <taxon>Blastopirellula</taxon>
    </lineage>
</organism>
<dbReference type="PANTHER" id="PTHR42693:SF53">
    <property type="entry name" value="ENDO-4-O-SULFATASE"/>
    <property type="match status" value="1"/>
</dbReference>
<proteinExistence type="inferred from homology"/>
<sequence length="503" mass="56153">MTRRLVLLVWFALAGFAAAAELPNIVILYADDMGYGDLGADNPESKIPTPNLDRLASQGMRFTDAHSSSGICTPSRYALLTGRFHWRKFHGIVNAFDAPVLDKEVTLPQLLKEQGYRTACIGKWHLGWNWNDIRKPGAEPEKDQRGRNFFPPSAFDWSKPISGGPLSHGFDYYFGDDVPNFPPYSWFENDRVITEPTEPLSITPQTAEGSWEARPGPMTKGWDFYQVVPRLTERTVEWIGEQKGKEGPFFLYVPFNSPHAPIVPTEEFRGKSQAGGFGDYVVQTDDNAGRILKALDDNGFGENTLVIFSADNGAEHYAYERVRKFDHWSSAPFRGVKRDLYEGGHHVPLVVKWPGHVPAGTVNDALISQVDVLASVASIVDAKIPDDAADDSYDMSKVWTAKAESPRQSIVHNTMSGRFAIRDGDWVLIAGKTGAHSKVPAWFDKDRGYLEDGLPGELYNLKLDVAQQHNLYSEQPEKVKELTALMDQIQAQGQVRKQSEPAK</sequence>
<name>A0A2S8GIY9_9BACT</name>
<dbReference type="Gene3D" id="3.40.720.10">
    <property type="entry name" value="Alkaline Phosphatase, subunit A"/>
    <property type="match status" value="1"/>
</dbReference>
<evidence type="ECO:0000256" key="1">
    <source>
        <dbReference type="ARBA" id="ARBA00008779"/>
    </source>
</evidence>
<keyword evidence="3" id="KW-0378">Hydrolase</keyword>
<evidence type="ECO:0000313" key="7">
    <source>
        <dbReference type="EMBL" id="PQO44004.1"/>
    </source>
</evidence>
<dbReference type="InterPro" id="IPR050738">
    <property type="entry name" value="Sulfatase"/>
</dbReference>
<feature type="domain" description="Sulfatase N-terminal" evidence="6">
    <location>
        <begin position="23"/>
        <end position="380"/>
    </location>
</feature>
<dbReference type="Proteomes" id="UP000237819">
    <property type="component" value="Unassembled WGS sequence"/>
</dbReference>
<dbReference type="RefSeq" id="WP_105337404.1">
    <property type="nucleotide sequence ID" value="NZ_PUHZ01000021.1"/>
</dbReference>
<evidence type="ECO:0000259" key="6">
    <source>
        <dbReference type="Pfam" id="PF00884"/>
    </source>
</evidence>
<evidence type="ECO:0000313" key="8">
    <source>
        <dbReference type="Proteomes" id="UP000237819"/>
    </source>
</evidence>
<dbReference type="InterPro" id="IPR024607">
    <property type="entry name" value="Sulfatase_CS"/>
</dbReference>
<accession>A0A2S8GIY9</accession>
<feature type="signal peptide" evidence="5">
    <location>
        <begin position="1"/>
        <end position="19"/>
    </location>
</feature>
<feature type="chain" id="PRO_5015697815" evidence="5">
    <location>
        <begin position="20"/>
        <end position="503"/>
    </location>
</feature>
<evidence type="ECO:0000256" key="5">
    <source>
        <dbReference type="SAM" id="SignalP"/>
    </source>
</evidence>
<reference evidence="7 8" key="1">
    <citation type="submission" date="2018-02" db="EMBL/GenBank/DDBJ databases">
        <title>Comparative genomes isolates from brazilian mangrove.</title>
        <authorList>
            <person name="Araujo J.E."/>
            <person name="Taketani R.G."/>
            <person name="Silva M.C.P."/>
            <person name="Loureco M.V."/>
            <person name="Andreote F.D."/>
        </authorList>
    </citation>
    <scope>NUCLEOTIDE SEQUENCE [LARGE SCALE GENOMIC DNA]</scope>
    <source>
        <strain evidence="7 8">Nap-Phe MGV</strain>
    </source>
</reference>
<dbReference type="PROSITE" id="PS00523">
    <property type="entry name" value="SULFATASE_1"/>
    <property type="match status" value="1"/>
</dbReference>
<comment type="similarity">
    <text evidence="1">Belongs to the sulfatase family.</text>
</comment>
<gene>
    <name evidence="7" type="ORF">C5Y93_20910</name>
</gene>
<dbReference type="InterPro" id="IPR017850">
    <property type="entry name" value="Alkaline_phosphatase_core_sf"/>
</dbReference>